<dbReference type="RefSeq" id="XP_009047572.1">
    <property type="nucleotide sequence ID" value="XM_009049324.1"/>
</dbReference>
<dbReference type="PANTHER" id="PTHR18937:SF172">
    <property type="entry name" value="STRUCTURAL MAINTENANCE OF CHROMOSOMES PROTEIN"/>
    <property type="match status" value="1"/>
</dbReference>
<dbReference type="PANTHER" id="PTHR18937">
    <property type="entry name" value="STRUCTURAL MAINTENANCE OF CHROMOSOMES SMC FAMILY MEMBER"/>
    <property type="match status" value="1"/>
</dbReference>
<protein>
    <recommendedName>
        <fullName evidence="4">SMC hinge domain-containing protein</fullName>
    </recommendedName>
</protein>
<dbReference type="SMART" id="SM00968">
    <property type="entry name" value="SMC_hinge"/>
    <property type="match status" value="1"/>
</dbReference>
<dbReference type="GO" id="GO:0000796">
    <property type="term" value="C:condensin complex"/>
    <property type="evidence" value="ECO:0007669"/>
    <property type="project" value="TreeGrafter"/>
</dbReference>
<keyword evidence="6" id="KW-1185">Reference proteome</keyword>
<dbReference type="FunFam" id="1.20.1060.20:FF:000003">
    <property type="entry name" value="Structural maintenance of chromosomes 4"/>
    <property type="match status" value="1"/>
</dbReference>
<dbReference type="InterPro" id="IPR036277">
    <property type="entry name" value="SMC_hinge_sf"/>
</dbReference>
<keyword evidence="1" id="KW-0547">Nucleotide-binding</keyword>
<keyword evidence="2" id="KW-0067">ATP-binding</keyword>
<dbReference type="OrthoDB" id="5575062at2759"/>
<dbReference type="FunFam" id="3.30.70.1620:FF:000003">
    <property type="entry name" value="Structural maintenance of chromosomes 4"/>
    <property type="match status" value="1"/>
</dbReference>
<sequence>VRELREKLEVSRSSMQADMNKGKVIKALMKQKRQGEIPGIYGRLGDLGGIDKQYDVAISTACGALDNIVVDTINTAQKCVNYLKQADVGVATFIALDKMARFKEQAARKIQTPENVARLFDLVNVNDEAVLPAFYYALRDTLVAKDLDQATKISYGKTRYRVVTLQGQVIDIAGTLSGGGNQVCKGRMGSAAVADIDPRQLVEIEKSLEKTLQIKQYTLVFLTLIQKLQATVQTEEFRENRDRLEEMIRPVTEEVVR</sequence>
<keyword evidence="3" id="KW-0539">Nucleus</keyword>
<evidence type="ECO:0000313" key="6">
    <source>
        <dbReference type="Proteomes" id="UP000030746"/>
    </source>
</evidence>
<evidence type="ECO:0000256" key="2">
    <source>
        <dbReference type="ARBA" id="ARBA00022840"/>
    </source>
</evidence>
<dbReference type="HOGENOM" id="CLU_1084058_0_0_1"/>
<accession>V4B263</accession>
<dbReference type="GO" id="GO:0005524">
    <property type="term" value="F:ATP binding"/>
    <property type="evidence" value="ECO:0007669"/>
    <property type="project" value="UniProtKB-KW"/>
</dbReference>
<gene>
    <name evidence="5" type="ORF">LOTGIDRAFT_176437</name>
</gene>
<evidence type="ECO:0000256" key="3">
    <source>
        <dbReference type="ARBA" id="ARBA00023242"/>
    </source>
</evidence>
<evidence type="ECO:0000313" key="5">
    <source>
        <dbReference type="EMBL" id="ESP01741.1"/>
    </source>
</evidence>
<dbReference type="AlphaFoldDB" id="V4B263"/>
<organism evidence="5 6">
    <name type="scientific">Lottia gigantea</name>
    <name type="common">Giant owl limpet</name>
    <dbReference type="NCBI Taxonomy" id="225164"/>
    <lineage>
        <taxon>Eukaryota</taxon>
        <taxon>Metazoa</taxon>
        <taxon>Spiralia</taxon>
        <taxon>Lophotrochozoa</taxon>
        <taxon>Mollusca</taxon>
        <taxon>Gastropoda</taxon>
        <taxon>Patellogastropoda</taxon>
        <taxon>Lottioidea</taxon>
        <taxon>Lottiidae</taxon>
        <taxon>Lottia</taxon>
    </lineage>
</organism>
<proteinExistence type="predicted"/>
<dbReference type="GeneID" id="20243762"/>
<dbReference type="KEGG" id="lgi:LOTGIDRAFT_176437"/>
<evidence type="ECO:0000259" key="4">
    <source>
        <dbReference type="SMART" id="SM00968"/>
    </source>
</evidence>
<dbReference type="Proteomes" id="UP000030746">
    <property type="component" value="Unassembled WGS sequence"/>
</dbReference>
<feature type="non-terminal residue" evidence="5">
    <location>
        <position position="1"/>
    </location>
</feature>
<dbReference type="Pfam" id="PF06470">
    <property type="entry name" value="SMC_hinge"/>
    <property type="match status" value="1"/>
</dbReference>
<evidence type="ECO:0000256" key="1">
    <source>
        <dbReference type="ARBA" id="ARBA00022741"/>
    </source>
</evidence>
<dbReference type="InterPro" id="IPR010935">
    <property type="entry name" value="SMC_hinge"/>
</dbReference>
<reference evidence="5 6" key="1">
    <citation type="journal article" date="2013" name="Nature">
        <title>Insights into bilaterian evolution from three spiralian genomes.</title>
        <authorList>
            <person name="Simakov O."/>
            <person name="Marletaz F."/>
            <person name="Cho S.J."/>
            <person name="Edsinger-Gonzales E."/>
            <person name="Havlak P."/>
            <person name="Hellsten U."/>
            <person name="Kuo D.H."/>
            <person name="Larsson T."/>
            <person name="Lv J."/>
            <person name="Arendt D."/>
            <person name="Savage R."/>
            <person name="Osoegawa K."/>
            <person name="de Jong P."/>
            <person name="Grimwood J."/>
            <person name="Chapman J.A."/>
            <person name="Shapiro H."/>
            <person name="Aerts A."/>
            <person name="Otillar R.P."/>
            <person name="Terry A.Y."/>
            <person name="Boore J.L."/>
            <person name="Grigoriev I.V."/>
            <person name="Lindberg D.R."/>
            <person name="Seaver E.C."/>
            <person name="Weisblat D.A."/>
            <person name="Putnam N.H."/>
            <person name="Rokhsar D.S."/>
        </authorList>
    </citation>
    <scope>NUCLEOTIDE SEQUENCE [LARGE SCALE GENOMIC DNA]</scope>
</reference>
<dbReference type="EMBL" id="KB200398">
    <property type="protein sequence ID" value="ESP01741.1"/>
    <property type="molecule type" value="Genomic_DNA"/>
</dbReference>
<dbReference type="OMA" id="ACGALNY"/>
<dbReference type="STRING" id="225164.V4B263"/>
<feature type="domain" description="SMC hinge" evidence="4">
    <location>
        <begin position="38"/>
        <end position="154"/>
    </location>
</feature>
<dbReference type="Gene3D" id="1.20.1060.20">
    <property type="match status" value="1"/>
</dbReference>
<dbReference type="CTD" id="20243762"/>
<dbReference type="Gene3D" id="3.30.70.1620">
    <property type="match status" value="1"/>
</dbReference>
<dbReference type="SUPFAM" id="SSF75553">
    <property type="entry name" value="Smc hinge domain"/>
    <property type="match status" value="1"/>
</dbReference>
<dbReference type="GO" id="GO:0007076">
    <property type="term" value="P:mitotic chromosome condensation"/>
    <property type="evidence" value="ECO:0007669"/>
    <property type="project" value="TreeGrafter"/>
</dbReference>
<name>V4B263_LOTGI</name>